<feature type="chain" id="PRO_5039571425" evidence="3">
    <location>
        <begin position="26"/>
        <end position="832"/>
    </location>
</feature>
<dbReference type="SUPFAM" id="SSF51126">
    <property type="entry name" value="Pectin lyase-like"/>
    <property type="match status" value="1"/>
</dbReference>
<evidence type="ECO:0000313" key="5">
    <source>
        <dbReference type="Proteomes" id="UP000004259"/>
    </source>
</evidence>
<keyword evidence="5" id="KW-1185">Reference proteome</keyword>
<evidence type="ECO:0000256" key="2">
    <source>
        <dbReference type="ARBA" id="ARBA00023180"/>
    </source>
</evidence>
<evidence type="ECO:0000313" key="4">
    <source>
        <dbReference type="EMBL" id="EGC04294.1"/>
    </source>
</evidence>
<sequence>MKKKTKRAAAVLLCALLAASSVPLADAPSGALTASAASSKLVAFPGAVGGGKYATGGRGGEVYHVTNLNDSGAGSLRDAVSKSGRIVVFDVSGTITLSSNIVCSSNITIAGQTAPGGSGITLKDYKFGMGGDNIIVRYLSSRPGPDKATSSGNDAWGGAKGSNSIVDHCSLGWTTDEQWGLYSNNDHYTVQYSVIGPANSWGGHVKGVHGFGLMMGRSNLTFDHNLICHNVSRNFRGKVVGTETADFTNNVIYDWGYQTAYGTIGHVNYVNNTLKAGNSTASGYHYVQVSANDNFKLYLSGNRILNKDGSYRNSENDNWSAISYGSSDKNRSNTESTTPFTILSDSGENISSALNCESAAASYDHVISFAGNGISPDKRTAIDKQCAQETANGTGSCSGTDPYSADQSELSKYNIQCGVKYEYPSAVTRKEITDNDNDGMDDSWELARGLDPTDSTDYKGDYCGQGYMNIEYYINDLTVDSFPEGVVTLSPATGDAKYGAVMDTSVKYEITDSNGGALQANTAGWRLAEAGNGYYRIISADSGIDLSSGEQYKFVRKGAGYVIYTRSSDDKQCVGGDGTVWNVTVMVEPLSGELFKELKVLDTPRSSFWKIEKGLSAGALLYGDRDVVYTSIPDSLTGAEYLVTSCDSKLTDSDLATFKAGKNMTVYVALDNRVTARPAWLSNYTKTGMTVQNSGSVTFDIYQQEVKSGTTVTLGTNGQSSGCVNYTVFATASAVPASEVYPEITSVEYSEQFHQIRFTWKPVDGASNYGIAVYLAGKWRIQTKNISASTLSYTTPKNLTPGKTYKVAVAAKVNGEWTAAESIKHAVTVTVR</sequence>
<dbReference type="eggNOG" id="COG4677">
    <property type="taxonomic scope" value="Bacteria"/>
</dbReference>
<dbReference type="PANTHER" id="PTHR42970">
    <property type="entry name" value="PECTATE LYASE C-RELATED"/>
    <property type="match status" value="1"/>
</dbReference>
<dbReference type="AlphaFoldDB" id="E9S8W6"/>
<evidence type="ECO:0000256" key="3">
    <source>
        <dbReference type="SAM" id="SignalP"/>
    </source>
</evidence>
<dbReference type="InterPro" id="IPR011050">
    <property type="entry name" value="Pectin_lyase_fold/virulence"/>
</dbReference>
<evidence type="ECO:0000256" key="1">
    <source>
        <dbReference type="ARBA" id="ARBA00022723"/>
    </source>
</evidence>
<protein>
    <submittedName>
        <fullName evidence="4">Fibronectin type III domain protein</fullName>
    </submittedName>
</protein>
<gene>
    <name evidence="4" type="ORF">CUS_5611</name>
</gene>
<dbReference type="InterPro" id="IPR012334">
    <property type="entry name" value="Pectin_lyas_fold"/>
</dbReference>
<keyword evidence="1" id="KW-0479">Metal-binding</keyword>
<proteinExistence type="predicted"/>
<dbReference type="Gene3D" id="2.160.20.10">
    <property type="entry name" value="Single-stranded right-handed beta-helix, Pectin lyase-like"/>
    <property type="match status" value="1"/>
</dbReference>
<dbReference type="eggNOG" id="COG3866">
    <property type="taxonomic scope" value="Bacteria"/>
</dbReference>
<name>E9S8W6_RUMAL</name>
<dbReference type="InterPro" id="IPR052063">
    <property type="entry name" value="Polysaccharide_Lyase_1"/>
</dbReference>
<reference evidence="4 5" key="1">
    <citation type="submission" date="2011-02" db="EMBL/GenBank/DDBJ databases">
        <authorList>
            <person name="Nelson K.E."/>
            <person name="Sutton G."/>
            <person name="Torralba M."/>
            <person name="Durkin S."/>
            <person name="Harkins D."/>
            <person name="Montgomery R."/>
            <person name="Ziemer C."/>
            <person name="Klaassens E."/>
            <person name="Ocuiv P."/>
            <person name="Morrison M."/>
        </authorList>
    </citation>
    <scope>NUCLEOTIDE SEQUENCE [LARGE SCALE GENOMIC DNA]</scope>
    <source>
        <strain evidence="4 5">8</strain>
    </source>
</reference>
<feature type="signal peptide" evidence="3">
    <location>
        <begin position="1"/>
        <end position="25"/>
    </location>
</feature>
<dbReference type="InterPro" id="IPR036116">
    <property type="entry name" value="FN3_sf"/>
</dbReference>
<comment type="caution">
    <text evidence="4">The sequence shown here is derived from an EMBL/GenBank/DDBJ whole genome shotgun (WGS) entry which is preliminary data.</text>
</comment>
<dbReference type="InterPro" id="IPR013783">
    <property type="entry name" value="Ig-like_fold"/>
</dbReference>
<dbReference type="GO" id="GO:0046872">
    <property type="term" value="F:metal ion binding"/>
    <property type="evidence" value="ECO:0007669"/>
    <property type="project" value="UniProtKB-KW"/>
</dbReference>
<keyword evidence="2" id="KW-0325">Glycoprotein</keyword>
<dbReference type="PANTHER" id="PTHR42970:SF1">
    <property type="entry name" value="PECTATE LYASE C-RELATED"/>
    <property type="match status" value="1"/>
</dbReference>
<dbReference type="OrthoDB" id="9804686at2"/>
<dbReference type="STRING" id="246199.CUS_5611"/>
<dbReference type="RefSeq" id="WP_002847448.1">
    <property type="nucleotide sequence ID" value="NZ_ADKM02000031.1"/>
</dbReference>
<dbReference type="SUPFAM" id="SSF49265">
    <property type="entry name" value="Fibronectin type III"/>
    <property type="match status" value="1"/>
</dbReference>
<dbReference type="Gene3D" id="2.60.40.10">
    <property type="entry name" value="Immunoglobulins"/>
    <property type="match status" value="1"/>
</dbReference>
<keyword evidence="3" id="KW-0732">Signal</keyword>
<dbReference type="Proteomes" id="UP000004259">
    <property type="component" value="Unassembled WGS sequence"/>
</dbReference>
<organism evidence="4 5">
    <name type="scientific">Ruminococcus albus 8</name>
    <dbReference type="NCBI Taxonomy" id="246199"/>
    <lineage>
        <taxon>Bacteria</taxon>
        <taxon>Bacillati</taxon>
        <taxon>Bacillota</taxon>
        <taxon>Clostridia</taxon>
        <taxon>Eubacteriales</taxon>
        <taxon>Oscillospiraceae</taxon>
        <taxon>Ruminococcus</taxon>
    </lineage>
</organism>
<dbReference type="EMBL" id="ADKM02000031">
    <property type="protein sequence ID" value="EGC04294.1"/>
    <property type="molecule type" value="Genomic_DNA"/>
</dbReference>
<accession>E9S8W6</accession>